<dbReference type="EMBL" id="JAULSV010000001">
    <property type="protein sequence ID" value="KAK0655060.1"/>
    <property type="molecule type" value="Genomic_DNA"/>
</dbReference>
<protein>
    <submittedName>
        <fullName evidence="2">Uncharacterized protein</fullName>
    </submittedName>
</protein>
<comment type="caution">
    <text evidence="2">The sequence shown here is derived from an EMBL/GenBank/DDBJ whole genome shotgun (WGS) entry which is preliminary data.</text>
</comment>
<gene>
    <name evidence="2" type="ORF">B0T16DRAFT_450800</name>
</gene>
<organism evidence="2 3">
    <name type="scientific">Cercophora newfieldiana</name>
    <dbReference type="NCBI Taxonomy" id="92897"/>
    <lineage>
        <taxon>Eukaryota</taxon>
        <taxon>Fungi</taxon>
        <taxon>Dikarya</taxon>
        <taxon>Ascomycota</taxon>
        <taxon>Pezizomycotina</taxon>
        <taxon>Sordariomycetes</taxon>
        <taxon>Sordariomycetidae</taxon>
        <taxon>Sordariales</taxon>
        <taxon>Lasiosphaeriaceae</taxon>
        <taxon>Cercophora</taxon>
    </lineage>
</organism>
<name>A0AA39YNC7_9PEZI</name>
<dbReference type="AlphaFoldDB" id="A0AA39YNC7"/>
<dbReference type="Proteomes" id="UP001174936">
    <property type="component" value="Unassembled WGS sequence"/>
</dbReference>
<proteinExistence type="predicted"/>
<keyword evidence="3" id="KW-1185">Reference proteome</keyword>
<evidence type="ECO:0000313" key="3">
    <source>
        <dbReference type="Proteomes" id="UP001174936"/>
    </source>
</evidence>
<evidence type="ECO:0000313" key="2">
    <source>
        <dbReference type="EMBL" id="KAK0655060.1"/>
    </source>
</evidence>
<feature type="region of interest" description="Disordered" evidence="1">
    <location>
        <begin position="1"/>
        <end position="26"/>
    </location>
</feature>
<sequence length="151" mass="16833">MQSQTNESRDKTSSPTTSKLKTKTKPIPQIDVQWKFAPPQSEDYGLEWIPAPTIRVDLWSIPAEWRSATVKTDATLHDLGEGDWAPGGYQEGREAGRYLFFAWPGIVADANEFALQIVVEVWVEDSDGNIVARGDIASHDVGVDDYPGWEL</sequence>
<reference evidence="2" key="1">
    <citation type="submission" date="2023-06" db="EMBL/GenBank/DDBJ databases">
        <title>Genome-scale phylogeny and comparative genomics of the fungal order Sordariales.</title>
        <authorList>
            <consortium name="Lawrence Berkeley National Laboratory"/>
            <person name="Hensen N."/>
            <person name="Bonometti L."/>
            <person name="Westerberg I."/>
            <person name="Brannstrom I.O."/>
            <person name="Guillou S."/>
            <person name="Cros-Aarteil S."/>
            <person name="Calhoun S."/>
            <person name="Haridas S."/>
            <person name="Kuo A."/>
            <person name="Mondo S."/>
            <person name="Pangilinan J."/>
            <person name="Riley R."/>
            <person name="Labutti K."/>
            <person name="Andreopoulos B."/>
            <person name="Lipzen A."/>
            <person name="Chen C."/>
            <person name="Yanf M."/>
            <person name="Daum C."/>
            <person name="Ng V."/>
            <person name="Clum A."/>
            <person name="Steindorff A."/>
            <person name="Ohm R."/>
            <person name="Martin F."/>
            <person name="Silar P."/>
            <person name="Natvig D."/>
            <person name="Lalanne C."/>
            <person name="Gautier V."/>
            <person name="Ament-Velasquez S.L."/>
            <person name="Kruys A."/>
            <person name="Hutchinson M.I."/>
            <person name="Powell A.J."/>
            <person name="Barry K."/>
            <person name="Miller A.N."/>
            <person name="Grigoriev I.V."/>
            <person name="Debuchy R."/>
            <person name="Gladieux P."/>
            <person name="Thoren M.H."/>
            <person name="Johannesson H."/>
        </authorList>
    </citation>
    <scope>NUCLEOTIDE SEQUENCE</scope>
    <source>
        <strain evidence="2">SMH2532-1</strain>
    </source>
</reference>
<accession>A0AA39YNC7</accession>
<evidence type="ECO:0000256" key="1">
    <source>
        <dbReference type="SAM" id="MobiDB-lite"/>
    </source>
</evidence>